<proteinExistence type="predicted"/>
<dbReference type="Proteomes" id="UP000326702">
    <property type="component" value="Chromosome"/>
</dbReference>
<dbReference type="KEGG" id="lxl:KDY119_03181"/>
<dbReference type="AlphaFoldDB" id="A0A5P9QEG7"/>
<dbReference type="EMBL" id="CP045529">
    <property type="protein sequence ID" value="QFU99646.1"/>
    <property type="molecule type" value="Genomic_DNA"/>
</dbReference>
<dbReference type="OrthoDB" id="5140706at2"/>
<sequence length="359" mass="37646">MGLFSRRRPADPSSWSELWEALGPLGGSLEPDDVQRWGDVLATSPPAFVEAASEQLGYAYRLLGTEEHARRIGPGAFEGTARPFARARFGRVVDAVVVSGAEAVAEVTVSPAAIAGFAAGVPVVDPRASAEDEAVPLAVELLRAHDRARFERGGELRAPRSPGRAVLSPTALDGAALRRWPSLAGRVPGRAWAGIADPEVPWLEVDAAEVDTAEVGAPAVEALDPAPSDLGGVQLGRVDGWAHAGVVAAGRLLLALGSEIPGQGAGVTPVSLVRLTPEVPPVRLAADRRAADPDVEPEVQQWGEVLEVPVPLDPADVARASHVCERADLLVRACSRRLLDVPLVATPENRPTLTRLAGR</sequence>
<gene>
    <name evidence="1" type="ORF">KDY119_03181</name>
</gene>
<accession>A0A5P9QEG7</accession>
<name>A0A5P9QEG7_9MICO</name>
<reference evidence="1 2" key="1">
    <citation type="submission" date="2019-10" db="EMBL/GenBank/DDBJ databases">
        <title>Genome sequence of Luteimicrobium xylanilyticum HY-24.</title>
        <authorList>
            <person name="Kim D.Y."/>
            <person name="Park H.-Y."/>
        </authorList>
    </citation>
    <scope>NUCLEOTIDE SEQUENCE [LARGE SCALE GENOMIC DNA]</scope>
    <source>
        <strain evidence="1 2">HY-24</strain>
    </source>
</reference>
<keyword evidence="2" id="KW-1185">Reference proteome</keyword>
<protein>
    <submittedName>
        <fullName evidence="1">Uncharacterized protein</fullName>
    </submittedName>
</protein>
<dbReference type="RefSeq" id="WP_153022526.1">
    <property type="nucleotide sequence ID" value="NZ_BAABIH010000016.1"/>
</dbReference>
<evidence type="ECO:0000313" key="2">
    <source>
        <dbReference type="Proteomes" id="UP000326702"/>
    </source>
</evidence>
<organism evidence="1 2">
    <name type="scientific">Luteimicrobium xylanilyticum</name>
    <dbReference type="NCBI Taxonomy" id="1133546"/>
    <lineage>
        <taxon>Bacteria</taxon>
        <taxon>Bacillati</taxon>
        <taxon>Actinomycetota</taxon>
        <taxon>Actinomycetes</taxon>
        <taxon>Micrococcales</taxon>
        <taxon>Luteimicrobium</taxon>
    </lineage>
</organism>
<evidence type="ECO:0000313" key="1">
    <source>
        <dbReference type="EMBL" id="QFU99646.1"/>
    </source>
</evidence>